<dbReference type="Proteomes" id="UP001596074">
    <property type="component" value="Unassembled WGS sequence"/>
</dbReference>
<dbReference type="SMART" id="SM00530">
    <property type="entry name" value="HTH_XRE"/>
    <property type="match status" value="1"/>
</dbReference>
<dbReference type="Gene3D" id="1.10.260.40">
    <property type="entry name" value="lambda repressor-like DNA-binding domains"/>
    <property type="match status" value="1"/>
</dbReference>
<name>A0ABW0ZQ97_9ACTN</name>
<evidence type="ECO:0000313" key="4">
    <source>
        <dbReference type="Proteomes" id="UP001596074"/>
    </source>
</evidence>
<dbReference type="PANTHER" id="PTHR47691">
    <property type="entry name" value="REGULATOR-RELATED"/>
    <property type="match status" value="1"/>
</dbReference>
<accession>A0ABW0ZQ97</accession>
<sequence length="323" mass="34912">METPTRSSALDDEVMACCRSLGTELRSARLRRNISLRELARRTHYSHTYLSKIERGEKVLTLRLAEQCDEVLGPDSELAALVERAQQTRGRWPRPRQLPAGPYRFVGREAELARARAWLRSRRAVDAGVPILAVHGPTGIGKTALVLRWAAEETEQFPDGTLFADLGGGGRRVEPAAVLRGFVTALGVEPHRVPEDVRECAALFRSLLHGSRTLVVLDGAVDDEQVIPLLPGSGGSSVAITSRERLTMVHARFDPLSITLGCLAPGKAAELLHSLVGGAGGVQAEQVGWASPEEIRLAASALPNRPWRPETASPSIPGDASTR</sequence>
<feature type="region of interest" description="Disordered" evidence="1">
    <location>
        <begin position="300"/>
        <end position="323"/>
    </location>
</feature>
<dbReference type="SUPFAM" id="SSF52540">
    <property type="entry name" value="P-loop containing nucleoside triphosphate hydrolases"/>
    <property type="match status" value="1"/>
</dbReference>
<dbReference type="SUPFAM" id="SSF47413">
    <property type="entry name" value="lambda repressor-like DNA-binding domains"/>
    <property type="match status" value="1"/>
</dbReference>
<proteinExistence type="predicted"/>
<dbReference type="CDD" id="cd00093">
    <property type="entry name" value="HTH_XRE"/>
    <property type="match status" value="1"/>
</dbReference>
<dbReference type="Pfam" id="PF13560">
    <property type="entry name" value="HTH_31"/>
    <property type="match status" value="1"/>
</dbReference>
<dbReference type="PANTHER" id="PTHR47691:SF3">
    <property type="entry name" value="HTH-TYPE TRANSCRIPTIONAL REGULATOR RV0890C-RELATED"/>
    <property type="match status" value="1"/>
</dbReference>
<evidence type="ECO:0000313" key="3">
    <source>
        <dbReference type="EMBL" id="MFC5744693.1"/>
    </source>
</evidence>
<dbReference type="Gene3D" id="3.40.50.300">
    <property type="entry name" value="P-loop containing nucleotide triphosphate hydrolases"/>
    <property type="match status" value="1"/>
</dbReference>
<feature type="domain" description="HTH cro/C1-type" evidence="2">
    <location>
        <begin position="25"/>
        <end position="78"/>
    </location>
</feature>
<evidence type="ECO:0000259" key="2">
    <source>
        <dbReference type="PROSITE" id="PS50943"/>
    </source>
</evidence>
<dbReference type="InterPro" id="IPR010982">
    <property type="entry name" value="Lambda_DNA-bd_dom_sf"/>
</dbReference>
<dbReference type="InterPro" id="IPR041664">
    <property type="entry name" value="AAA_16"/>
</dbReference>
<dbReference type="InterPro" id="IPR001387">
    <property type="entry name" value="Cro/C1-type_HTH"/>
</dbReference>
<comment type="caution">
    <text evidence="3">The sequence shown here is derived from an EMBL/GenBank/DDBJ whole genome shotgun (WGS) entry which is preliminary data.</text>
</comment>
<protein>
    <submittedName>
        <fullName evidence="3">Helix-turn-helix domain-containing protein</fullName>
    </submittedName>
</protein>
<reference evidence="4" key="1">
    <citation type="journal article" date="2019" name="Int. J. Syst. Evol. Microbiol.">
        <title>The Global Catalogue of Microorganisms (GCM) 10K type strain sequencing project: providing services to taxonomists for standard genome sequencing and annotation.</title>
        <authorList>
            <consortium name="The Broad Institute Genomics Platform"/>
            <consortium name="The Broad Institute Genome Sequencing Center for Infectious Disease"/>
            <person name="Wu L."/>
            <person name="Ma J."/>
        </authorList>
    </citation>
    <scope>NUCLEOTIDE SEQUENCE [LARGE SCALE GENOMIC DNA]</scope>
    <source>
        <strain evidence="4">KCTC 42087</strain>
    </source>
</reference>
<dbReference type="RefSeq" id="WP_378280081.1">
    <property type="nucleotide sequence ID" value="NZ_JBHSON010000004.1"/>
</dbReference>
<keyword evidence="4" id="KW-1185">Reference proteome</keyword>
<evidence type="ECO:0000256" key="1">
    <source>
        <dbReference type="SAM" id="MobiDB-lite"/>
    </source>
</evidence>
<gene>
    <name evidence="3" type="ORF">ACFPZN_03580</name>
</gene>
<dbReference type="InterPro" id="IPR027417">
    <property type="entry name" value="P-loop_NTPase"/>
</dbReference>
<dbReference type="PROSITE" id="PS50943">
    <property type="entry name" value="HTH_CROC1"/>
    <property type="match status" value="1"/>
</dbReference>
<organism evidence="3 4">
    <name type="scientific">Actinomadura rugatobispora</name>
    <dbReference type="NCBI Taxonomy" id="1994"/>
    <lineage>
        <taxon>Bacteria</taxon>
        <taxon>Bacillati</taxon>
        <taxon>Actinomycetota</taxon>
        <taxon>Actinomycetes</taxon>
        <taxon>Streptosporangiales</taxon>
        <taxon>Thermomonosporaceae</taxon>
        <taxon>Actinomadura</taxon>
    </lineage>
</organism>
<dbReference type="Pfam" id="PF13191">
    <property type="entry name" value="AAA_16"/>
    <property type="match status" value="1"/>
</dbReference>
<dbReference type="EMBL" id="JBHSON010000004">
    <property type="protein sequence ID" value="MFC5744693.1"/>
    <property type="molecule type" value="Genomic_DNA"/>
</dbReference>